<dbReference type="EMBL" id="BARW01003606">
    <property type="protein sequence ID" value="GAI69063.1"/>
    <property type="molecule type" value="Genomic_DNA"/>
</dbReference>
<dbReference type="AlphaFoldDB" id="X1QLF5"/>
<reference evidence="2" key="1">
    <citation type="journal article" date="2014" name="Front. Microbiol.">
        <title>High frequency of phylogenetically diverse reductive dehalogenase-homologous genes in deep subseafloor sedimentary metagenomes.</title>
        <authorList>
            <person name="Kawai M."/>
            <person name="Futagami T."/>
            <person name="Toyoda A."/>
            <person name="Takaki Y."/>
            <person name="Nishi S."/>
            <person name="Hori S."/>
            <person name="Arai W."/>
            <person name="Tsubouchi T."/>
            <person name="Morono Y."/>
            <person name="Uchiyama I."/>
            <person name="Ito T."/>
            <person name="Fujiyama A."/>
            <person name="Inagaki F."/>
            <person name="Takami H."/>
        </authorList>
    </citation>
    <scope>NUCLEOTIDE SEQUENCE</scope>
    <source>
        <strain evidence="2">Expedition CK06-06</strain>
    </source>
</reference>
<feature type="coiled-coil region" evidence="1">
    <location>
        <begin position="20"/>
        <end position="47"/>
    </location>
</feature>
<evidence type="ECO:0000256" key="1">
    <source>
        <dbReference type="SAM" id="Coils"/>
    </source>
</evidence>
<sequence length="53" mass="6278">EEERGLVAEEVLPEETTRRLKTLQVKRNRAESKLSAAKLEYDRLVAEWRHEIT</sequence>
<gene>
    <name evidence="2" type="ORF">S12H4_09057</name>
</gene>
<feature type="non-terminal residue" evidence="2">
    <location>
        <position position="1"/>
    </location>
</feature>
<comment type="caution">
    <text evidence="2">The sequence shown here is derived from an EMBL/GenBank/DDBJ whole genome shotgun (WGS) entry which is preliminary data.</text>
</comment>
<accession>X1QLF5</accession>
<protein>
    <submittedName>
        <fullName evidence="2">Uncharacterized protein</fullName>
    </submittedName>
</protein>
<organism evidence="2">
    <name type="scientific">marine sediment metagenome</name>
    <dbReference type="NCBI Taxonomy" id="412755"/>
    <lineage>
        <taxon>unclassified sequences</taxon>
        <taxon>metagenomes</taxon>
        <taxon>ecological metagenomes</taxon>
    </lineage>
</organism>
<evidence type="ECO:0000313" key="2">
    <source>
        <dbReference type="EMBL" id="GAI69063.1"/>
    </source>
</evidence>
<name>X1QLF5_9ZZZZ</name>
<keyword evidence="1" id="KW-0175">Coiled coil</keyword>
<proteinExistence type="predicted"/>